<reference evidence="8" key="1">
    <citation type="journal article" date="2019" name="Int. J. Syst. Evol. Microbiol.">
        <title>The Global Catalogue of Microorganisms (GCM) 10K type strain sequencing project: providing services to taxonomists for standard genome sequencing and annotation.</title>
        <authorList>
            <consortium name="The Broad Institute Genomics Platform"/>
            <consortium name="The Broad Institute Genome Sequencing Center for Infectious Disease"/>
            <person name="Wu L."/>
            <person name="Ma J."/>
        </authorList>
    </citation>
    <scope>NUCLEOTIDE SEQUENCE [LARGE SCALE GENOMIC DNA]</scope>
    <source>
        <strain evidence="8">WLHS5</strain>
    </source>
</reference>
<gene>
    <name evidence="7" type="ORF">ACFQRI_11595</name>
</gene>
<dbReference type="InterPro" id="IPR050206">
    <property type="entry name" value="FtsK/SpoIIIE/SftA"/>
</dbReference>
<evidence type="ECO:0000256" key="3">
    <source>
        <dbReference type="PROSITE-ProRule" id="PRU00289"/>
    </source>
</evidence>
<feature type="binding site" evidence="3">
    <location>
        <begin position="305"/>
        <end position="312"/>
    </location>
    <ligand>
        <name>ATP</name>
        <dbReference type="ChEBI" id="CHEBI:30616"/>
    </ligand>
</feature>
<evidence type="ECO:0000256" key="2">
    <source>
        <dbReference type="ARBA" id="ARBA00022840"/>
    </source>
</evidence>
<evidence type="ECO:0000313" key="7">
    <source>
        <dbReference type="EMBL" id="MFC7342053.1"/>
    </source>
</evidence>
<dbReference type="Proteomes" id="UP001596504">
    <property type="component" value="Unassembled WGS sequence"/>
</dbReference>
<feature type="transmembrane region" description="Helical" evidence="5">
    <location>
        <begin position="69"/>
        <end position="86"/>
    </location>
</feature>
<keyword evidence="5" id="KW-0472">Membrane</keyword>
<keyword evidence="8" id="KW-1185">Reference proteome</keyword>
<dbReference type="Pfam" id="PF01580">
    <property type="entry name" value="FtsK_SpoIIIE"/>
    <property type="match status" value="1"/>
</dbReference>
<feature type="domain" description="FtsK" evidence="6">
    <location>
        <begin position="282"/>
        <end position="472"/>
    </location>
</feature>
<dbReference type="EMBL" id="JBHTCJ010000005">
    <property type="protein sequence ID" value="MFC7342053.1"/>
    <property type="molecule type" value="Genomic_DNA"/>
</dbReference>
<evidence type="ECO:0000256" key="4">
    <source>
        <dbReference type="SAM" id="MobiDB-lite"/>
    </source>
</evidence>
<protein>
    <submittedName>
        <fullName evidence="7">FtsK/SpoIIIE domain-containing protein</fullName>
    </submittedName>
</protein>
<dbReference type="PANTHER" id="PTHR22683:SF41">
    <property type="entry name" value="DNA TRANSLOCASE FTSK"/>
    <property type="match status" value="1"/>
</dbReference>
<keyword evidence="5" id="KW-1133">Transmembrane helix</keyword>
<dbReference type="InterPro" id="IPR003593">
    <property type="entry name" value="AAA+_ATPase"/>
</dbReference>
<dbReference type="PANTHER" id="PTHR22683">
    <property type="entry name" value="SPORULATION PROTEIN RELATED"/>
    <property type="match status" value="1"/>
</dbReference>
<dbReference type="InterPro" id="IPR027417">
    <property type="entry name" value="P-loop_NTPase"/>
</dbReference>
<organism evidence="7 8">
    <name type="scientific">Saccharopolyspora griseoalba</name>
    <dbReference type="NCBI Taxonomy" id="1431848"/>
    <lineage>
        <taxon>Bacteria</taxon>
        <taxon>Bacillati</taxon>
        <taxon>Actinomycetota</taxon>
        <taxon>Actinomycetes</taxon>
        <taxon>Pseudonocardiales</taxon>
        <taxon>Pseudonocardiaceae</taxon>
        <taxon>Saccharopolyspora</taxon>
    </lineage>
</organism>
<dbReference type="InterPro" id="IPR002543">
    <property type="entry name" value="FtsK_dom"/>
</dbReference>
<name>A0ABW2LJZ9_9PSEU</name>
<keyword evidence="1 3" id="KW-0547">Nucleotide-binding</keyword>
<keyword evidence="5" id="KW-0812">Transmembrane</keyword>
<accession>A0ABW2LJZ9</accession>
<evidence type="ECO:0000313" key="8">
    <source>
        <dbReference type="Proteomes" id="UP001596504"/>
    </source>
</evidence>
<evidence type="ECO:0000256" key="5">
    <source>
        <dbReference type="SAM" id="Phobius"/>
    </source>
</evidence>
<sequence length="610" mass="64814">MIQATRSAGREATGTAGTEQNSTTDAALLVGREAVRLSKRWRRQALPLVGISASHAVGAAASAMSGPAALLPVAAGWATAGGAYGYARQRASRWNRLYAGIAAFGAAAGQAAVAVDGPTGIAASLLWGVGAVASVPWWVRHTEPEPDVTAELASPAAKQSALPAVPNAADARVERWEKHLGASGKALPGSKLTRVSELPFGWRGVVELNIGEHWHSLLKVQQTILSVYDLPDGRVFVEAIPGASVRTAQITVLTSDPLQEVVRWEGPQLDPSDGSFPLMTTADGERLDFRFWWPGGGATHGLVSGVQGSGKTKVLDLILAEAAASDRVYPLIVDGGEGASLPHWRKRVKLFAETPKDARKLLRYVLRLMDRRRKALKRQGGGSLEPSPKMPLILIVIDEAHKLLMNDEDTGADNSDVRRMCEKLAQEGRKYGIGLVLATQVPSAKQLGGSTVLRDQLKGGTVVGLRVNERTSGNMITSGAPMPEGLHELPAVFPDGRPTRGLGYMLTARMIRARSLLIEHPEQQEFTETLLDRDCAAEAEPTLVGDVDESLATTETEPMAEDTANIQRKIEDAIGAGTNADPLSLMQETGLSLAQVRRALAALEGGGDAC</sequence>
<proteinExistence type="predicted"/>
<evidence type="ECO:0000259" key="6">
    <source>
        <dbReference type="PROSITE" id="PS50901"/>
    </source>
</evidence>
<feature type="region of interest" description="Disordered" evidence="4">
    <location>
        <begin position="1"/>
        <end position="23"/>
    </location>
</feature>
<dbReference type="RefSeq" id="WP_380667552.1">
    <property type="nucleotide sequence ID" value="NZ_JBHTCJ010000005.1"/>
</dbReference>
<evidence type="ECO:0000256" key="1">
    <source>
        <dbReference type="ARBA" id="ARBA00022741"/>
    </source>
</evidence>
<dbReference type="PROSITE" id="PS50901">
    <property type="entry name" value="FTSK"/>
    <property type="match status" value="1"/>
</dbReference>
<feature type="transmembrane region" description="Helical" evidence="5">
    <location>
        <begin position="98"/>
        <end position="115"/>
    </location>
</feature>
<comment type="caution">
    <text evidence="7">The sequence shown here is derived from an EMBL/GenBank/DDBJ whole genome shotgun (WGS) entry which is preliminary data.</text>
</comment>
<feature type="transmembrane region" description="Helical" evidence="5">
    <location>
        <begin position="45"/>
        <end position="63"/>
    </location>
</feature>
<dbReference type="Gene3D" id="3.40.50.300">
    <property type="entry name" value="P-loop containing nucleotide triphosphate hydrolases"/>
    <property type="match status" value="1"/>
</dbReference>
<keyword evidence="2 3" id="KW-0067">ATP-binding</keyword>
<dbReference type="SUPFAM" id="SSF52540">
    <property type="entry name" value="P-loop containing nucleoside triphosphate hydrolases"/>
    <property type="match status" value="1"/>
</dbReference>
<dbReference type="SMART" id="SM00382">
    <property type="entry name" value="AAA"/>
    <property type="match status" value="1"/>
</dbReference>